<sequence length="326" mass="36861">MAVLDHDPVLKEKAKQKQEQVQHFIRSVERACEQNLEEDRQWLLQVIQPSNPCFATLVRLIYEPKYKGYLDLCACCLRAVQMLLRIARTMFEDSDPNLGWKTFVELAGSTQAEQALPELRVLAEQQADRVVASNAVTVLAELGPCALTSTLVPRVLELFEETPDRASDLSEVVLRVHAWGGECREQLCNAIVGVNHNGGHLLVEVLLQMINRCDFKRQQRAAKVLTGCFGLAEAKEWMYTNDSCVLVELLLREIPAKAEDPKAFHCFSNCVKALLLCSQAAATHRRSELWQVMDDLRQDDRLERSVRQDCVEVLEVMQATDPAMKA</sequence>
<accession>A0ABP0IAX4</accession>
<evidence type="ECO:0000313" key="2">
    <source>
        <dbReference type="Proteomes" id="UP001642484"/>
    </source>
</evidence>
<gene>
    <name evidence="1" type="ORF">CCMP2556_LOCUS5347</name>
</gene>
<dbReference type="Proteomes" id="UP001642484">
    <property type="component" value="Unassembled WGS sequence"/>
</dbReference>
<comment type="caution">
    <text evidence="1">The sequence shown here is derived from an EMBL/GenBank/DDBJ whole genome shotgun (WGS) entry which is preliminary data.</text>
</comment>
<dbReference type="InterPro" id="IPR018556">
    <property type="entry name" value="SPIN90/Ldb17_LRD"/>
</dbReference>
<keyword evidence="2" id="KW-1185">Reference proteome</keyword>
<proteinExistence type="predicted"/>
<protein>
    <submittedName>
        <fullName evidence="1">Uncharacterized protein</fullName>
    </submittedName>
</protein>
<dbReference type="Pfam" id="PF09431">
    <property type="entry name" value="SPIN90_LRD"/>
    <property type="match status" value="1"/>
</dbReference>
<organism evidence="1 2">
    <name type="scientific">Durusdinium trenchii</name>
    <dbReference type="NCBI Taxonomy" id="1381693"/>
    <lineage>
        <taxon>Eukaryota</taxon>
        <taxon>Sar</taxon>
        <taxon>Alveolata</taxon>
        <taxon>Dinophyceae</taxon>
        <taxon>Suessiales</taxon>
        <taxon>Symbiodiniaceae</taxon>
        <taxon>Durusdinium</taxon>
    </lineage>
</organism>
<name>A0ABP0IAX4_9DINO</name>
<dbReference type="EMBL" id="CAXAMN010002225">
    <property type="protein sequence ID" value="CAK8998692.1"/>
    <property type="molecule type" value="Genomic_DNA"/>
</dbReference>
<reference evidence="1 2" key="1">
    <citation type="submission" date="2024-02" db="EMBL/GenBank/DDBJ databases">
        <authorList>
            <person name="Chen Y."/>
            <person name="Shah S."/>
            <person name="Dougan E. K."/>
            <person name="Thang M."/>
            <person name="Chan C."/>
        </authorList>
    </citation>
    <scope>NUCLEOTIDE SEQUENCE [LARGE SCALE GENOMIC DNA]</scope>
</reference>
<evidence type="ECO:0000313" key="1">
    <source>
        <dbReference type="EMBL" id="CAK8998692.1"/>
    </source>
</evidence>